<sequence length="170" mass="18500">MKSITIFLFLTTSCFALSLNAQEPNSNEASKNVFNFSLGSFVVLNSAHITYDRLIAKKAKGFFKSYYFTTKVGGNATLNFSDTNSGTGLLTSLGFTGLTGKGNDHLEIGLGLGYFFDSSTSDDFIEGGVDDSQFYPSISLGYRKQSPKGFVFRTGLGAAEWFYVGFGYSF</sequence>
<evidence type="ECO:0000256" key="1">
    <source>
        <dbReference type="SAM" id="SignalP"/>
    </source>
</evidence>
<evidence type="ECO:0008006" key="4">
    <source>
        <dbReference type="Google" id="ProtNLM"/>
    </source>
</evidence>
<reference evidence="2 3" key="1">
    <citation type="submission" date="2023-09" db="EMBL/GenBank/DDBJ databases">
        <authorList>
            <person name="Rey-Velasco X."/>
        </authorList>
    </citation>
    <scope>NUCLEOTIDE SEQUENCE [LARGE SCALE GENOMIC DNA]</scope>
    <source>
        <strain evidence="2 3">P007</strain>
    </source>
</reference>
<proteinExistence type="predicted"/>
<organism evidence="2 3">
    <name type="scientific">Croceitalea vernalis</name>
    <dbReference type="NCBI Taxonomy" id="3075599"/>
    <lineage>
        <taxon>Bacteria</taxon>
        <taxon>Pseudomonadati</taxon>
        <taxon>Bacteroidota</taxon>
        <taxon>Flavobacteriia</taxon>
        <taxon>Flavobacteriales</taxon>
        <taxon>Flavobacteriaceae</taxon>
        <taxon>Croceitalea</taxon>
    </lineage>
</organism>
<name>A0ABU3BL85_9FLAO</name>
<dbReference type="RefSeq" id="WP_311388510.1">
    <property type="nucleotide sequence ID" value="NZ_JAVRHU010000006.1"/>
</dbReference>
<dbReference type="EMBL" id="JAVRHU010000006">
    <property type="protein sequence ID" value="MDT0622884.1"/>
    <property type="molecule type" value="Genomic_DNA"/>
</dbReference>
<dbReference type="Proteomes" id="UP001250662">
    <property type="component" value="Unassembled WGS sequence"/>
</dbReference>
<protein>
    <recommendedName>
        <fullName evidence="4">DUF3575 domain-containing protein</fullName>
    </recommendedName>
</protein>
<accession>A0ABU3BL85</accession>
<feature type="signal peptide" evidence="1">
    <location>
        <begin position="1"/>
        <end position="21"/>
    </location>
</feature>
<comment type="caution">
    <text evidence="2">The sequence shown here is derived from an EMBL/GenBank/DDBJ whole genome shotgun (WGS) entry which is preliminary data.</text>
</comment>
<keyword evidence="1" id="KW-0732">Signal</keyword>
<feature type="chain" id="PRO_5046943919" description="DUF3575 domain-containing protein" evidence="1">
    <location>
        <begin position="22"/>
        <end position="170"/>
    </location>
</feature>
<gene>
    <name evidence="2" type="ORF">RM520_14735</name>
</gene>
<keyword evidence="3" id="KW-1185">Reference proteome</keyword>
<evidence type="ECO:0000313" key="2">
    <source>
        <dbReference type="EMBL" id="MDT0622884.1"/>
    </source>
</evidence>
<evidence type="ECO:0000313" key="3">
    <source>
        <dbReference type="Proteomes" id="UP001250662"/>
    </source>
</evidence>